<comment type="caution">
    <text evidence="1">The sequence shown here is derived from an EMBL/GenBank/DDBJ whole genome shotgun (WGS) entry which is preliminary data.</text>
</comment>
<dbReference type="EMBL" id="JAAVUP010000005">
    <property type="protein sequence ID" value="NKE18836.1"/>
    <property type="molecule type" value="Genomic_DNA"/>
</dbReference>
<reference evidence="1" key="3">
    <citation type="journal article" date="2021" name="Syst. Appl. Microbiol.">
        <title>Roseomonas hellenica sp. nov., isolated from roots of wild-growing Alkanna tinctoria.</title>
        <authorList>
            <person name="Rat A."/>
            <person name="Naranjo H.D."/>
            <person name="Lebbe L."/>
            <person name="Cnockaert M."/>
            <person name="Krigas N."/>
            <person name="Grigoriadou K."/>
            <person name="Maloupa E."/>
            <person name="Willems A."/>
        </authorList>
    </citation>
    <scope>NUCLEOTIDE SEQUENCE</scope>
    <source>
        <strain evidence="1">LMG 31161</strain>
    </source>
</reference>
<accession>A0A9X9WLY6</accession>
<reference evidence="2 3" key="2">
    <citation type="submission" date="2020-02" db="EMBL/GenBank/DDBJ databases">
        <authorList>
            <person name="Sun Q."/>
            <person name="Inoue M."/>
        </authorList>
    </citation>
    <scope>NUCLEOTIDE SEQUENCE [LARGE SCALE GENOMIC DNA]</scope>
    <source>
        <strain evidence="2 3">KCTC 22478</strain>
    </source>
</reference>
<evidence type="ECO:0000313" key="1">
    <source>
        <dbReference type="EMBL" id="MBR0661346.1"/>
    </source>
</evidence>
<dbReference type="RefSeq" id="WP_168042739.1">
    <property type="nucleotide sequence ID" value="NZ_JAAEDK010000050.1"/>
</dbReference>
<sequence>MSDDFPLPPPDVFNAMIDRQLMAEARFYEALGRAIAWWAHVEMSLLLAYLVALKPAEEAPGWPHDRSAAEAAAQFSVILGFEGKLSLARRVIESRAAGTPFFDEWSKLCGVIDKRQRRRNQLAHYMVIGSSEGPDSPLVLRRSVMVPQVLAINAKTNRWRRLAQEPETIRQVDLDMARRDFGDLSMAIESFAARLDRQDDGHAPIAAQVLGIAEADLARHPKDQR</sequence>
<keyword evidence="3" id="KW-1185">Reference proteome</keyword>
<dbReference type="EMBL" id="JAAEDK010000050">
    <property type="protein sequence ID" value="MBR0661346.1"/>
    <property type="molecule type" value="Genomic_DNA"/>
</dbReference>
<evidence type="ECO:0000313" key="2">
    <source>
        <dbReference type="EMBL" id="NKE18836.1"/>
    </source>
</evidence>
<proteinExistence type="predicted"/>
<protein>
    <submittedName>
        <fullName evidence="1">Uncharacterized protein</fullName>
    </submittedName>
</protein>
<reference evidence="1" key="1">
    <citation type="submission" date="2020-01" db="EMBL/GenBank/DDBJ databases">
        <authorList>
            <person name="Rat A."/>
        </authorList>
    </citation>
    <scope>NUCLEOTIDE SEQUENCE</scope>
    <source>
        <strain evidence="1">LMG 31161</strain>
    </source>
</reference>
<evidence type="ECO:0000313" key="4">
    <source>
        <dbReference type="Proteomes" id="UP001138708"/>
    </source>
</evidence>
<dbReference type="Proteomes" id="UP000746741">
    <property type="component" value="Unassembled WGS sequence"/>
</dbReference>
<dbReference type="Proteomes" id="UP001138708">
    <property type="component" value="Unassembled WGS sequence"/>
</dbReference>
<gene>
    <name evidence="2" type="ORF">GWK15_17915</name>
    <name evidence="1" type="ORF">GXW75_18975</name>
</gene>
<dbReference type="AlphaFoldDB" id="A0A9X9WLY6"/>
<organism evidence="1 4">
    <name type="scientific">Neoroseomonas oryzicola</name>
    <dbReference type="NCBI Taxonomy" id="535904"/>
    <lineage>
        <taxon>Bacteria</taxon>
        <taxon>Pseudomonadati</taxon>
        <taxon>Pseudomonadota</taxon>
        <taxon>Alphaproteobacteria</taxon>
        <taxon>Acetobacterales</taxon>
        <taxon>Acetobacteraceae</taxon>
        <taxon>Neoroseomonas</taxon>
    </lineage>
</organism>
<evidence type="ECO:0000313" key="3">
    <source>
        <dbReference type="Proteomes" id="UP000746741"/>
    </source>
</evidence>
<name>A0A9X9WLY6_9PROT</name>